<comment type="caution">
    <text evidence="1">The sequence shown here is derived from an EMBL/GenBank/DDBJ whole genome shotgun (WGS) entry which is preliminary data.</text>
</comment>
<dbReference type="Proteomes" id="UP001221898">
    <property type="component" value="Unassembled WGS sequence"/>
</dbReference>
<reference evidence="1" key="1">
    <citation type="journal article" date="2023" name="Science">
        <title>Genome structures resolve the early diversification of teleost fishes.</title>
        <authorList>
            <person name="Parey E."/>
            <person name="Louis A."/>
            <person name="Montfort J."/>
            <person name="Bouchez O."/>
            <person name="Roques C."/>
            <person name="Iampietro C."/>
            <person name="Lluch J."/>
            <person name="Castinel A."/>
            <person name="Donnadieu C."/>
            <person name="Desvignes T."/>
            <person name="Floi Bucao C."/>
            <person name="Jouanno E."/>
            <person name="Wen M."/>
            <person name="Mejri S."/>
            <person name="Dirks R."/>
            <person name="Jansen H."/>
            <person name="Henkel C."/>
            <person name="Chen W.J."/>
            <person name="Zahm M."/>
            <person name="Cabau C."/>
            <person name="Klopp C."/>
            <person name="Thompson A.W."/>
            <person name="Robinson-Rechavi M."/>
            <person name="Braasch I."/>
            <person name="Lecointre G."/>
            <person name="Bobe J."/>
            <person name="Postlethwait J.H."/>
            <person name="Berthelot C."/>
            <person name="Roest Crollius H."/>
            <person name="Guiguen Y."/>
        </authorList>
    </citation>
    <scope>NUCLEOTIDE SEQUENCE</scope>
    <source>
        <strain evidence="1">NC1722</strain>
    </source>
</reference>
<keyword evidence="2" id="KW-1185">Reference proteome</keyword>
<accession>A0AAD7WRV1</accession>
<dbReference type="AlphaFoldDB" id="A0AAD7WRV1"/>
<evidence type="ECO:0000313" key="2">
    <source>
        <dbReference type="Proteomes" id="UP001221898"/>
    </source>
</evidence>
<sequence length="166" mass="19075">MYCMCLVDRRYCRDHPSKLLSDRYRVKECKRNAAAQAEDACVTAVREQVLQRTSAWAPGAPPPMPPLTDCAIAVSQKKAESKMNIQQVAPALFMPGKHNQIRMKQVYRVPFERNSERVKEQRYEYVQRILELDAAEIQHKKAESKMNIQQVAPALFMPGKVGLERE</sequence>
<dbReference type="EMBL" id="JAINUG010000042">
    <property type="protein sequence ID" value="KAJ8406723.1"/>
    <property type="molecule type" value="Genomic_DNA"/>
</dbReference>
<name>A0AAD7WRV1_9TELE</name>
<gene>
    <name evidence="1" type="ORF">AAFF_G00296390</name>
</gene>
<protein>
    <submittedName>
        <fullName evidence="1">Uncharacterized protein</fullName>
    </submittedName>
</protein>
<proteinExistence type="predicted"/>
<evidence type="ECO:0000313" key="1">
    <source>
        <dbReference type="EMBL" id="KAJ8406723.1"/>
    </source>
</evidence>
<organism evidence="1 2">
    <name type="scientific">Aldrovandia affinis</name>
    <dbReference type="NCBI Taxonomy" id="143900"/>
    <lineage>
        <taxon>Eukaryota</taxon>
        <taxon>Metazoa</taxon>
        <taxon>Chordata</taxon>
        <taxon>Craniata</taxon>
        <taxon>Vertebrata</taxon>
        <taxon>Euteleostomi</taxon>
        <taxon>Actinopterygii</taxon>
        <taxon>Neopterygii</taxon>
        <taxon>Teleostei</taxon>
        <taxon>Notacanthiformes</taxon>
        <taxon>Halosauridae</taxon>
        <taxon>Aldrovandia</taxon>
    </lineage>
</organism>